<proteinExistence type="predicted"/>
<evidence type="ECO:0000313" key="1">
    <source>
        <dbReference type="EMBL" id="CAG8601211.1"/>
    </source>
</evidence>
<name>A0ACA9MP20_9GLOM</name>
<dbReference type="EMBL" id="CAJVQC010009160">
    <property type="protein sequence ID" value="CAG8601211.1"/>
    <property type="molecule type" value="Genomic_DNA"/>
</dbReference>
<keyword evidence="2" id="KW-1185">Reference proteome</keyword>
<reference evidence="1" key="1">
    <citation type="submission" date="2021-06" db="EMBL/GenBank/DDBJ databases">
        <authorList>
            <person name="Kallberg Y."/>
            <person name="Tangrot J."/>
            <person name="Rosling A."/>
        </authorList>
    </citation>
    <scope>NUCLEOTIDE SEQUENCE</scope>
    <source>
        <strain evidence="1">MA461A</strain>
    </source>
</reference>
<protein>
    <submittedName>
        <fullName evidence="1">981_t:CDS:1</fullName>
    </submittedName>
</protein>
<dbReference type="Proteomes" id="UP000789920">
    <property type="component" value="Unassembled WGS sequence"/>
</dbReference>
<accession>A0ACA9MP20</accession>
<organism evidence="1 2">
    <name type="scientific">Racocetra persica</name>
    <dbReference type="NCBI Taxonomy" id="160502"/>
    <lineage>
        <taxon>Eukaryota</taxon>
        <taxon>Fungi</taxon>
        <taxon>Fungi incertae sedis</taxon>
        <taxon>Mucoromycota</taxon>
        <taxon>Glomeromycotina</taxon>
        <taxon>Glomeromycetes</taxon>
        <taxon>Diversisporales</taxon>
        <taxon>Gigasporaceae</taxon>
        <taxon>Racocetra</taxon>
    </lineage>
</organism>
<feature type="non-terminal residue" evidence="1">
    <location>
        <position position="1"/>
    </location>
</feature>
<sequence length="55" mass="6218">ASKRNLRKKDLCATKKAKIEKPISSITNKGNSISNIILNQADKRENIFYDPLKVC</sequence>
<gene>
    <name evidence="1" type="ORF">RPERSI_LOCUS5928</name>
</gene>
<comment type="caution">
    <text evidence="1">The sequence shown here is derived from an EMBL/GenBank/DDBJ whole genome shotgun (WGS) entry which is preliminary data.</text>
</comment>
<evidence type="ECO:0000313" key="2">
    <source>
        <dbReference type="Proteomes" id="UP000789920"/>
    </source>
</evidence>